<reference evidence="2 3" key="1">
    <citation type="journal article" date="2019" name="Nat. Med.">
        <title>A library of human gut bacterial isolates paired with longitudinal multiomics data enables mechanistic microbiome research.</title>
        <authorList>
            <person name="Poyet M."/>
            <person name="Groussin M."/>
            <person name="Gibbons S.M."/>
            <person name="Avila-Pacheco J."/>
            <person name="Jiang X."/>
            <person name="Kearney S.M."/>
            <person name="Perrotta A.R."/>
            <person name="Berdy B."/>
            <person name="Zhao S."/>
            <person name="Lieberman T.D."/>
            <person name="Swanson P.K."/>
            <person name="Smith M."/>
            <person name="Roesemann S."/>
            <person name="Alexander J.E."/>
            <person name="Rich S.A."/>
            <person name="Livny J."/>
            <person name="Vlamakis H."/>
            <person name="Clish C."/>
            <person name="Bullock K."/>
            <person name="Deik A."/>
            <person name="Scott J."/>
            <person name="Pierce K.A."/>
            <person name="Xavier R.J."/>
            <person name="Alm E.J."/>
        </authorList>
    </citation>
    <scope>NUCLEOTIDE SEQUENCE [LARGE SCALE GENOMIC DNA]</scope>
    <source>
        <strain evidence="2 3">BIOML-A4</strain>
    </source>
</reference>
<name>A0A6L6LX46_9FIRM</name>
<protein>
    <submittedName>
        <fullName evidence="2">Type II toxin-antitoxin system prevent-host-death family antitoxin</fullName>
    </submittedName>
</protein>
<accession>A0A6L6LX46</accession>
<evidence type="ECO:0000313" key="2">
    <source>
        <dbReference type="EMBL" id="MTS27671.1"/>
    </source>
</evidence>
<dbReference type="InterPro" id="IPR036165">
    <property type="entry name" value="YefM-like_sf"/>
</dbReference>
<evidence type="ECO:0000313" key="3">
    <source>
        <dbReference type="Proteomes" id="UP000472755"/>
    </source>
</evidence>
<gene>
    <name evidence="2" type="ORF">GMD59_10275</name>
</gene>
<dbReference type="Proteomes" id="UP000472755">
    <property type="component" value="Unassembled WGS sequence"/>
</dbReference>
<proteinExistence type="inferred from homology"/>
<comment type="similarity">
    <text evidence="1">Belongs to the phD/YefM antitoxin family.</text>
</comment>
<sequence length="58" mass="6790">MTPDYEAITSFQKGQASRIFKEVNEQDKVLIVSKQNKPQNVVISYERYKRLREEGADI</sequence>
<dbReference type="Gene3D" id="3.40.1620.10">
    <property type="entry name" value="YefM-like domain"/>
    <property type="match status" value="1"/>
</dbReference>
<evidence type="ECO:0000256" key="1">
    <source>
        <dbReference type="ARBA" id="ARBA00009981"/>
    </source>
</evidence>
<dbReference type="SUPFAM" id="SSF143120">
    <property type="entry name" value="YefM-like"/>
    <property type="match status" value="1"/>
</dbReference>
<comment type="caution">
    <text evidence="2">The sequence shown here is derived from an EMBL/GenBank/DDBJ whole genome shotgun (WGS) entry which is preliminary data.</text>
</comment>
<dbReference type="NCBIfam" id="TIGR01552">
    <property type="entry name" value="phd_fam"/>
    <property type="match status" value="1"/>
</dbReference>
<dbReference type="AlphaFoldDB" id="A0A6L6LX46"/>
<organism evidence="2 3">
    <name type="scientific">Ruthenibacterium lactatiformans</name>
    <dbReference type="NCBI Taxonomy" id="1550024"/>
    <lineage>
        <taxon>Bacteria</taxon>
        <taxon>Bacillati</taxon>
        <taxon>Bacillota</taxon>
        <taxon>Clostridia</taxon>
        <taxon>Eubacteriales</taxon>
        <taxon>Oscillospiraceae</taxon>
        <taxon>Ruthenibacterium</taxon>
    </lineage>
</organism>
<dbReference type="EMBL" id="WMZU01000015">
    <property type="protein sequence ID" value="MTS27671.1"/>
    <property type="molecule type" value="Genomic_DNA"/>
</dbReference>